<dbReference type="InterPro" id="IPR014729">
    <property type="entry name" value="Rossmann-like_a/b/a_fold"/>
</dbReference>
<dbReference type="Gene3D" id="3.40.50.620">
    <property type="entry name" value="HUPs"/>
    <property type="match status" value="1"/>
</dbReference>
<organism evidence="5 6">
    <name type="scientific">Desulfotignum balticum</name>
    <dbReference type="NCBI Taxonomy" id="115781"/>
    <lineage>
        <taxon>Bacteria</taxon>
        <taxon>Pseudomonadati</taxon>
        <taxon>Thermodesulfobacteriota</taxon>
        <taxon>Desulfobacteria</taxon>
        <taxon>Desulfobacterales</taxon>
        <taxon>Desulfobacteraceae</taxon>
        <taxon>Desulfotignum</taxon>
    </lineage>
</organism>
<dbReference type="EMBL" id="JACCQK010000480">
    <property type="protein sequence ID" value="MBG0779879.1"/>
    <property type="molecule type" value="Genomic_DNA"/>
</dbReference>
<dbReference type="GO" id="GO:0004810">
    <property type="term" value="F:CCA tRNA nucleotidyltransferase activity"/>
    <property type="evidence" value="ECO:0007669"/>
    <property type="project" value="InterPro"/>
</dbReference>
<feature type="domain" description="Thil AANH" evidence="3">
    <location>
        <begin position="11"/>
        <end position="147"/>
    </location>
</feature>
<name>A0A931CYT3_9BACT</name>
<keyword evidence="2" id="KW-0067">ATP-binding</keyword>
<dbReference type="AlphaFoldDB" id="A0A931CYT3"/>
<dbReference type="PANTHER" id="PTHR11933">
    <property type="entry name" value="TRNA 5-METHYLAMINOMETHYL-2-THIOURIDYLATE -METHYLTRANSFERASE"/>
    <property type="match status" value="1"/>
</dbReference>
<dbReference type="Pfam" id="PF02568">
    <property type="entry name" value="ThiI"/>
    <property type="match status" value="1"/>
</dbReference>
<dbReference type="PANTHER" id="PTHR11933:SF6">
    <property type="entry name" value="THIL AANH DOMAIN-CONTAINING PROTEIN"/>
    <property type="match status" value="1"/>
</dbReference>
<reference evidence="5" key="1">
    <citation type="submission" date="2020-07" db="EMBL/GenBank/DDBJ databases">
        <title>Severe corrosion of carbon steel in oil field produced water can be linked to methanogenic archaea containing a special type of NiFe hydrogenase.</title>
        <authorList>
            <person name="Lahme S."/>
            <person name="Mand J."/>
            <person name="Longwell J."/>
            <person name="Smith R."/>
            <person name="Enning D."/>
        </authorList>
    </citation>
    <scope>NUCLEOTIDE SEQUENCE</scope>
    <source>
        <strain evidence="5">MIC098Bin6</strain>
    </source>
</reference>
<keyword evidence="1" id="KW-0547">Nucleotide-binding</keyword>
<dbReference type="SUPFAM" id="SSF52402">
    <property type="entry name" value="Adenine nucleotide alpha hydrolases-like"/>
    <property type="match status" value="1"/>
</dbReference>
<evidence type="ECO:0000259" key="3">
    <source>
        <dbReference type="Pfam" id="PF02568"/>
    </source>
</evidence>
<evidence type="ECO:0000256" key="2">
    <source>
        <dbReference type="ARBA" id="ARBA00022840"/>
    </source>
</evidence>
<dbReference type="Pfam" id="PF18297">
    <property type="entry name" value="NFACT-R_2"/>
    <property type="match status" value="1"/>
</dbReference>
<evidence type="ECO:0000259" key="4">
    <source>
        <dbReference type="Pfam" id="PF18297"/>
    </source>
</evidence>
<proteinExistence type="predicted"/>
<feature type="domain" description="NFACT protein RNA binding" evidence="4">
    <location>
        <begin position="230"/>
        <end position="327"/>
    </location>
</feature>
<evidence type="ECO:0000313" key="6">
    <source>
        <dbReference type="Proteomes" id="UP000706172"/>
    </source>
</evidence>
<evidence type="ECO:0000256" key="1">
    <source>
        <dbReference type="ARBA" id="ARBA00022741"/>
    </source>
</evidence>
<protein>
    <submittedName>
        <fullName evidence="5">tRNA 4-thiouridine(8) synthase ThiI</fullName>
    </submittedName>
</protein>
<dbReference type="GO" id="GO:0005524">
    <property type="term" value="F:ATP binding"/>
    <property type="evidence" value="ECO:0007669"/>
    <property type="project" value="UniProtKB-KW"/>
</dbReference>
<gene>
    <name evidence="5" type="ORF">H0S81_08135</name>
</gene>
<dbReference type="Proteomes" id="UP000706172">
    <property type="component" value="Unassembled WGS sequence"/>
</dbReference>
<dbReference type="InterPro" id="IPR059101">
    <property type="entry name" value="NFACT-R_2"/>
</dbReference>
<accession>A0A931CYT3</accession>
<evidence type="ECO:0000313" key="5">
    <source>
        <dbReference type="EMBL" id="MBG0779879.1"/>
    </source>
</evidence>
<comment type="caution">
    <text evidence="5">The sequence shown here is derived from an EMBL/GenBank/DDBJ whole genome shotgun (WGS) entry which is preliminary data.</text>
</comment>
<dbReference type="InterPro" id="IPR020536">
    <property type="entry name" value="ThiI_AANH"/>
</dbReference>
<sequence>MSDRKSTSPVRALGLCSGGLDSMLSGVILKNQGIHVTWISFETPFFSSKKAQKASAICDIPLITKDITGPYLKMMKAPKAGFGKNMNPCMDCHALMFETAGRLMQKMAFDFLFSGEVVGQRPKSQTKNALQYVEKNSRFKGFILRPLSARCLPETPMEIQGLVDRTQLLGINGRSRKQQIALARQLGIIEYPAPAGGCLLTDPGFSTRLKDLFDVQKTKEIRHIHLLKYGRHFRLTDTCKLVIGRSETDNEQIMAWYDPTADVQFNHAWLPGPTALLTGRFGKAEIEKAAAMAAAYTKAPENEPTQVRVTIGPEQTLITVVPLKPSKLGPRLIGALVKDQ</sequence>